<protein>
    <submittedName>
        <fullName evidence="1">Uncharacterized protein</fullName>
    </submittedName>
</protein>
<dbReference type="Proteomes" id="UP000438429">
    <property type="component" value="Unassembled WGS sequence"/>
</dbReference>
<organism evidence="1 2">
    <name type="scientific">Scophthalmus maximus</name>
    <name type="common">Turbot</name>
    <name type="synonym">Psetta maxima</name>
    <dbReference type="NCBI Taxonomy" id="52904"/>
    <lineage>
        <taxon>Eukaryota</taxon>
        <taxon>Metazoa</taxon>
        <taxon>Chordata</taxon>
        <taxon>Craniata</taxon>
        <taxon>Vertebrata</taxon>
        <taxon>Euteleostomi</taxon>
        <taxon>Actinopterygii</taxon>
        <taxon>Neopterygii</taxon>
        <taxon>Teleostei</taxon>
        <taxon>Neoteleostei</taxon>
        <taxon>Acanthomorphata</taxon>
        <taxon>Carangaria</taxon>
        <taxon>Pleuronectiformes</taxon>
        <taxon>Pleuronectoidei</taxon>
        <taxon>Scophthalmidae</taxon>
        <taxon>Scophthalmus</taxon>
    </lineage>
</organism>
<proteinExistence type="predicted"/>
<gene>
    <name evidence="1" type="ORF">F2P81_014512</name>
</gene>
<dbReference type="PANTHER" id="PTHR37162">
    <property type="entry name" value="HAT FAMILY DIMERISATION DOMAINCONTAINING PROTEIN-RELATED"/>
    <property type="match status" value="1"/>
</dbReference>
<evidence type="ECO:0000313" key="2">
    <source>
        <dbReference type="Proteomes" id="UP000438429"/>
    </source>
</evidence>
<sequence length="438" mass="48534">MCPVYLSINRRGDTVKFTVSGQTATSEDNNGLEFCVGATGAVHRHRSDWGIQAQLSFSVRRVMSSSSSSSSSSRLDRLCQILYETHPIHTIHTYNFQPVCHLNLATYNPVARLISVQAPRKVQTRQRADNGSHIDDLHAFCKVCRIDFNVAHGGKNDISQHIKTQRHHRAEEAHEGTQAISSFITKGQTEAENVMQAELKMAMLVAQKNVPFAFCDDFTASVAGMFPDSAIARKYSSGRTKTPHLIKGANAPELDDEVTNICQTEPFGLQCDESNNMKKEKELVILGRVYDENNLEVVTKFIDMPVCNVGTAHSLYEKLATSLRTVRAFYAEVIGKMLKAFPLQSQLLKDLKVDSALFESKRPVRTELSGVCHLSDADLVEVLCLVLVELTLAFTADVAEFVCEHFCNASSAMCYSAISAYEVCVIDPSPVKQTQAFQ</sequence>
<dbReference type="EMBL" id="VEVO01000013">
    <property type="protein sequence ID" value="KAF0032222.1"/>
    <property type="molecule type" value="Genomic_DNA"/>
</dbReference>
<name>A0A6A4SPK1_SCOMX</name>
<reference evidence="1 2" key="1">
    <citation type="submission" date="2019-06" db="EMBL/GenBank/DDBJ databases">
        <title>Draft genomes of female and male turbot (Scophthalmus maximus).</title>
        <authorList>
            <person name="Xu H."/>
            <person name="Xu X.-W."/>
            <person name="Shao C."/>
            <person name="Chen S."/>
        </authorList>
    </citation>
    <scope>NUCLEOTIDE SEQUENCE [LARGE SCALE GENOMIC DNA]</scope>
    <source>
        <strain evidence="1">Ysfricsl-2016a</strain>
        <tissue evidence="1">Blood</tissue>
    </source>
</reference>
<comment type="caution">
    <text evidence="1">The sequence shown here is derived from an EMBL/GenBank/DDBJ whole genome shotgun (WGS) entry which is preliminary data.</text>
</comment>
<dbReference type="PANTHER" id="PTHR37162:SF10">
    <property type="entry name" value="DUF4371 DOMAIN-CONTAINING PROTEIN"/>
    <property type="match status" value="1"/>
</dbReference>
<accession>A0A6A4SPK1</accession>
<dbReference type="AlphaFoldDB" id="A0A6A4SPK1"/>
<evidence type="ECO:0000313" key="1">
    <source>
        <dbReference type="EMBL" id="KAF0032222.1"/>
    </source>
</evidence>